<evidence type="ECO:0000313" key="3">
    <source>
        <dbReference type="EMBL" id="KAD2804423.1"/>
    </source>
</evidence>
<dbReference type="OrthoDB" id="1909920at2759"/>
<dbReference type="EMBL" id="SZYD01000018">
    <property type="protein sequence ID" value="KAD2804423.1"/>
    <property type="molecule type" value="Genomic_DNA"/>
</dbReference>
<dbReference type="FunFam" id="3.30.70.270:FF:000020">
    <property type="entry name" value="Transposon Tf2-6 polyprotein-like Protein"/>
    <property type="match status" value="1"/>
</dbReference>
<evidence type="ECO:0000256" key="1">
    <source>
        <dbReference type="ARBA" id="ARBA00023268"/>
    </source>
</evidence>
<sequence length="214" mass="24123">MCVDYKALNKIIVADKHPIPNIDALLDELYGATVFLNWIYDLDITRFGEHSFFVKLSKCCFGHIIVNFLGHVVSSEGVQVEGEKIAAVQSWPIPGNVKQVRGFLGITEYYRWFVRNYGLIARPLTNLTKKDGFLWSKEAFCAFQALKLALTTPVLRLPDFAKEFIVECDASSDGMGAILSQDEHPIACFSKGFSPSNKSKSNYDRELLRPYTVD</sequence>
<dbReference type="PANTHER" id="PTHR37984:SF5">
    <property type="entry name" value="PROTEIN NYNRIN-LIKE"/>
    <property type="match status" value="1"/>
</dbReference>
<dbReference type="SUPFAM" id="SSF56672">
    <property type="entry name" value="DNA/RNA polymerases"/>
    <property type="match status" value="1"/>
</dbReference>
<reference evidence="3 4" key="1">
    <citation type="submission" date="2019-05" db="EMBL/GenBank/DDBJ databases">
        <title>Mikania micrantha, genome provides insights into the molecular mechanism of rapid growth.</title>
        <authorList>
            <person name="Liu B."/>
        </authorList>
    </citation>
    <scope>NUCLEOTIDE SEQUENCE [LARGE SCALE GENOMIC DNA]</scope>
    <source>
        <strain evidence="3">NLD-2019</strain>
        <tissue evidence="3">Leaf</tissue>
    </source>
</reference>
<evidence type="ECO:0000259" key="2">
    <source>
        <dbReference type="Pfam" id="PF17919"/>
    </source>
</evidence>
<protein>
    <recommendedName>
        <fullName evidence="2">Reverse transcriptase/retrotransposon-derived protein RNase H-like domain-containing protein</fullName>
    </recommendedName>
</protein>
<dbReference type="PANTHER" id="PTHR37984">
    <property type="entry name" value="PROTEIN CBG26694"/>
    <property type="match status" value="1"/>
</dbReference>
<dbReference type="Pfam" id="PF17919">
    <property type="entry name" value="RT_RNaseH_2"/>
    <property type="match status" value="1"/>
</dbReference>
<dbReference type="AlphaFoldDB" id="A0A5N6LS83"/>
<gene>
    <name evidence="3" type="ORF">E3N88_37800</name>
</gene>
<proteinExistence type="predicted"/>
<feature type="domain" description="Reverse transcriptase/retrotransposon-derived protein RNase H-like" evidence="2">
    <location>
        <begin position="135"/>
        <end position="208"/>
    </location>
</feature>
<evidence type="ECO:0000313" key="4">
    <source>
        <dbReference type="Proteomes" id="UP000326396"/>
    </source>
</evidence>
<dbReference type="Proteomes" id="UP000326396">
    <property type="component" value="Linkage Group LG8"/>
</dbReference>
<keyword evidence="4" id="KW-1185">Reference proteome</keyword>
<name>A0A5N6LS83_9ASTR</name>
<dbReference type="Gene3D" id="3.30.70.270">
    <property type="match status" value="2"/>
</dbReference>
<dbReference type="InterPro" id="IPR043128">
    <property type="entry name" value="Rev_trsase/Diguanyl_cyclase"/>
</dbReference>
<accession>A0A5N6LS83</accession>
<organism evidence="3 4">
    <name type="scientific">Mikania micrantha</name>
    <name type="common">bitter vine</name>
    <dbReference type="NCBI Taxonomy" id="192012"/>
    <lineage>
        <taxon>Eukaryota</taxon>
        <taxon>Viridiplantae</taxon>
        <taxon>Streptophyta</taxon>
        <taxon>Embryophyta</taxon>
        <taxon>Tracheophyta</taxon>
        <taxon>Spermatophyta</taxon>
        <taxon>Magnoliopsida</taxon>
        <taxon>eudicotyledons</taxon>
        <taxon>Gunneridae</taxon>
        <taxon>Pentapetalae</taxon>
        <taxon>asterids</taxon>
        <taxon>campanulids</taxon>
        <taxon>Asterales</taxon>
        <taxon>Asteraceae</taxon>
        <taxon>Asteroideae</taxon>
        <taxon>Heliantheae alliance</taxon>
        <taxon>Eupatorieae</taxon>
        <taxon>Mikania</taxon>
    </lineage>
</organism>
<dbReference type="InterPro" id="IPR043502">
    <property type="entry name" value="DNA/RNA_pol_sf"/>
</dbReference>
<dbReference type="GO" id="GO:0003824">
    <property type="term" value="F:catalytic activity"/>
    <property type="evidence" value="ECO:0007669"/>
    <property type="project" value="UniProtKB-KW"/>
</dbReference>
<dbReference type="InterPro" id="IPR041577">
    <property type="entry name" value="RT_RNaseH_2"/>
</dbReference>
<dbReference type="InterPro" id="IPR050951">
    <property type="entry name" value="Retrovirus_Pol_polyprotein"/>
</dbReference>
<comment type="caution">
    <text evidence="3">The sequence shown here is derived from an EMBL/GenBank/DDBJ whole genome shotgun (WGS) entry which is preliminary data.</text>
</comment>
<keyword evidence="1" id="KW-0511">Multifunctional enzyme</keyword>